<evidence type="ECO:0000313" key="2">
    <source>
        <dbReference type="EMBL" id="PPS13489.1"/>
    </source>
</evidence>
<dbReference type="EMBL" id="KZ663344">
    <property type="protein sequence ID" value="PPS13489.1"/>
    <property type="molecule type" value="Genomic_DNA"/>
</dbReference>
<dbReference type="Proteomes" id="UP000327439">
    <property type="component" value="Chromosome A04"/>
</dbReference>
<dbReference type="Proteomes" id="UP000239757">
    <property type="component" value="Unassembled WGS sequence"/>
</dbReference>
<name>A0A2P5YD06_GOSBA</name>
<keyword evidence="4" id="KW-1185">Reference proteome</keyword>
<evidence type="ECO:0000313" key="4">
    <source>
        <dbReference type="Proteomes" id="UP000327439"/>
    </source>
</evidence>
<dbReference type="EMBL" id="CM018205">
    <property type="protein sequence ID" value="KAB2086457.1"/>
    <property type="molecule type" value="Genomic_DNA"/>
</dbReference>
<dbReference type="OrthoDB" id="994877at2759"/>
<reference evidence="1 4" key="2">
    <citation type="submission" date="2019-06" db="EMBL/GenBank/DDBJ databases">
        <title>WGS assembly of Gossypium barbadense.</title>
        <authorList>
            <person name="Chen Z.J."/>
            <person name="Sreedasyam A."/>
            <person name="Ando A."/>
            <person name="Song Q."/>
            <person name="De L."/>
            <person name="Hulse-Kemp A."/>
            <person name="Ding M."/>
            <person name="Ye W."/>
            <person name="Kirkbride R."/>
            <person name="Jenkins J."/>
            <person name="Plott C."/>
            <person name="Lovell J."/>
            <person name="Lin Y.-M."/>
            <person name="Vaughn R."/>
            <person name="Liu B."/>
            <person name="Li W."/>
            <person name="Simpson S."/>
            <person name="Scheffler B."/>
            <person name="Saski C."/>
            <person name="Grover C."/>
            <person name="Hu G."/>
            <person name="Conover J."/>
            <person name="Carlson J."/>
            <person name="Shu S."/>
            <person name="Boston L."/>
            <person name="Williams M."/>
            <person name="Peterson D."/>
            <person name="Mcgee K."/>
            <person name="Jones D."/>
            <person name="Wendel J."/>
            <person name="Stelly D."/>
            <person name="Grimwood J."/>
            <person name="Schmutz J."/>
        </authorList>
    </citation>
    <scope>NUCLEOTIDE SEQUENCE [LARGE SCALE GENOMIC DNA]</scope>
    <source>
        <strain evidence="1">1400233.01</strain>
    </source>
</reference>
<proteinExistence type="predicted"/>
<evidence type="ECO:0008006" key="5">
    <source>
        <dbReference type="Google" id="ProtNLM"/>
    </source>
</evidence>
<sequence length="111" mass="12157">MNPCFLKDVTQYASVGYRYVSTGGSYSYTLARISDTSIAKLVTTKHMSLKSIFIETKGFFFNAYRKKGNALVIETEKSYISTVVVEAMAENDGKCKCGASCSCTNCTCGNH</sequence>
<protein>
    <recommendedName>
        <fullName evidence="5">Metallothionein-like protein</fullName>
    </recommendedName>
</protein>
<dbReference type="AlphaFoldDB" id="A0A2P5YD06"/>
<accession>A0A2P5YD06</accession>
<reference evidence="2 3" key="1">
    <citation type="submission" date="2015-01" db="EMBL/GenBank/DDBJ databases">
        <title>Genome of allotetraploid Gossypium barbadense reveals genomic plasticity and fiber elongation in cotton evolution.</title>
        <authorList>
            <person name="Chen X."/>
            <person name="Liu X."/>
            <person name="Zhao B."/>
            <person name="Zheng H."/>
            <person name="Hu Y."/>
            <person name="Lu G."/>
            <person name="Yang C."/>
            <person name="Chen J."/>
            <person name="Shan C."/>
            <person name="Zhang L."/>
            <person name="Zhou Y."/>
            <person name="Wang L."/>
            <person name="Guo W."/>
            <person name="Bai Y."/>
            <person name="Ruan J."/>
            <person name="Shangguan X."/>
            <person name="Mao Y."/>
            <person name="Jiang J."/>
            <person name="Zhu Y."/>
            <person name="Lei J."/>
            <person name="Kang H."/>
            <person name="Chen S."/>
            <person name="He X."/>
            <person name="Wang R."/>
            <person name="Wang Y."/>
            <person name="Chen J."/>
            <person name="Wang L."/>
            <person name="Yu S."/>
            <person name="Wang B."/>
            <person name="Wei J."/>
            <person name="Song S."/>
            <person name="Lu X."/>
            <person name="Gao Z."/>
            <person name="Gu W."/>
            <person name="Deng X."/>
            <person name="Ma D."/>
            <person name="Wang S."/>
            <person name="Liang W."/>
            <person name="Fang L."/>
            <person name="Cai C."/>
            <person name="Zhu X."/>
            <person name="Zhou B."/>
            <person name="Zhang Y."/>
            <person name="Chen Z."/>
            <person name="Xu S."/>
            <person name="Zhu R."/>
            <person name="Wang S."/>
            <person name="Zhang T."/>
            <person name="Zhao G."/>
        </authorList>
    </citation>
    <scope>NUCLEOTIDE SEQUENCE [LARGE SCALE GENOMIC DNA]</scope>
    <source>
        <strain evidence="3">cv. Xinhai21</strain>
        <tissue evidence="2">Leaf</tissue>
    </source>
</reference>
<evidence type="ECO:0000313" key="3">
    <source>
        <dbReference type="Proteomes" id="UP000239757"/>
    </source>
</evidence>
<evidence type="ECO:0000313" key="1">
    <source>
        <dbReference type="EMBL" id="KAB2086457.1"/>
    </source>
</evidence>
<organism evidence="2 3">
    <name type="scientific">Gossypium barbadense</name>
    <name type="common">Sea Island cotton</name>
    <name type="synonym">Hibiscus barbadensis</name>
    <dbReference type="NCBI Taxonomy" id="3634"/>
    <lineage>
        <taxon>Eukaryota</taxon>
        <taxon>Viridiplantae</taxon>
        <taxon>Streptophyta</taxon>
        <taxon>Embryophyta</taxon>
        <taxon>Tracheophyta</taxon>
        <taxon>Spermatophyta</taxon>
        <taxon>Magnoliopsida</taxon>
        <taxon>eudicotyledons</taxon>
        <taxon>Gunneridae</taxon>
        <taxon>Pentapetalae</taxon>
        <taxon>rosids</taxon>
        <taxon>malvids</taxon>
        <taxon>Malvales</taxon>
        <taxon>Malvaceae</taxon>
        <taxon>Malvoideae</taxon>
        <taxon>Gossypium</taxon>
    </lineage>
</organism>
<gene>
    <name evidence="1" type="ORF">ES319_A04G033300v1</name>
    <name evidence="2" type="ORF">GOBAR_AA07077</name>
</gene>